<dbReference type="RefSeq" id="WP_265768079.1">
    <property type="nucleotide sequence ID" value="NZ_JAGGJA010000026.1"/>
</dbReference>
<evidence type="ECO:0000313" key="1">
    <source>
        <dbReference type="EMBL" id="MCW9709204.1"/>
    </source>
</evidence>
<dbReference type="Proteomes" id="UP001207918">
    <property type="component" value="Unassembled WGS sequence"/>
</dbReference>
<keyword evidence="2" id="KW-1185">Reference proteome</keyword>
<name>A0ABT3PTK2_9BACT</name>
<dbReference type="EMBL" id="JAGGJA010000026">
    <property type="protein sequence ID" value="MCW9709204.1"/>
    <property type="molecule type" value="Genomic_DNA"/>
</dbReference>
<gene>
    <name evidence="1" type="ORF">J6I44_20245</name>
</gene>
<reference evidence="1 2" key="1">
    <citation type="submission" date="2021-03" db="EMBL/GenBank/DDBJ databases">
        <title>Aliifodinibius sp. nov., a new bacterium isolated from saline soil.</title>
        <authorList>
            <person name="Galisteo C."/>
            <person name="De La Haba R."/>
            <person name="Sanchez-Porro C."/>
            <person name="Ventosa A."/>
        </authorList>
    </citation>
    <scope>NUCLEOTIDE SEQUENCE [LARGE SCALE GENOMIC DNA]</scope>
    <source>
        <strain evidence="1 2">1BSP15-2V2</strain>
    </source>
</reference>
<evidence type="ECO:0000313" key="2">
    <source>
        <dbReference type="Proteomes" id="UP001207918"/>
    </source>
</evidence>
<protein>
    <submittedName>
        <fullName evidence="1">Uncharacterized protein</fullName>
    </submittedName>
</protein>
<proteinExistence type="predicted"/>
<accession>A0ABT3PTK2</accession>
<sequence length="160" mass="17678">MMKAIGIRPSPSEINFTVIDDLGGEVGHSNPQQLTIPREALKGPTLLLFVRTNVLDILNAYNINAACVKEADYHPRAPGNPQRYRIEGVIQEAVASSSADHYISGDVNVLSPHLDLTISEFRNIKNGQSWDQVDDEEWGSYDSKQIESILAAYTAFKSYG</sequence>
<organism evidence="1 2">
    <name type="scientific">Fodinibius salsisoli</name>
    <dbReference type="NCBI Taxonomy" id="2820877"/>
    <lineage>
        <taxon>Bacteria</taxon>
        <taxon>Pseudomonadati</taxon>
        <taxon>Balneolota</taxon>
        <taxon>Balneolia</taxon>
        <taxon>Balneolales</taxon>
        <taxon>Balneolaceae</taxon>
        <taxon>Fodinibius</taxon>
    </lineage>
</organism>
<comment type="caution">
    <text evidence="1">The sequence shown here is derived from an EMBL/GenBank/DDBJ whole genome shotgun (WGS) entry which is preliminary data.</text>
</comment>